<dbReference type="Gene3D" id="2.40.30.170">
    <property type="match status" value="1"/>
</dbReference>
<dbReference type="AlphaFoldDB" id="A0A7W6MTD0"/>
<evidence type="ECO:0000256" key="4">
    <source>
        <dbReference type="SAM" id="Phobius"/>
    </source>
</evidence>
<dbReference type="GO" id="GO:0030313">
    <property type="term" value="C:cell envelope"/>
    <property type="evidence" value="ECO:0007669"/>
    <property type="project" value="UniProtKB-SubCell"/>
</dbReference>
<name>A0A7W6MTD0_9HYPH</name>
<organism evidence="8 9">
    <name type="scientific">Allorhizobium taibaishanense</name>
    <dbReference type="NCBI Taxonomy" id="887144"/>
    <lineage>
        <taxon>Bacteria</taxon>
        <taxon>Pseudomonadati</taxon>
        <taxon>Pseudomonadota</taxon>
        <taxon>Alphaproteobacteria</taxon>
        <taxon>Hyphomicrobiales</taxon>
        <taxon>Rhizobiaceae</taxon>
        <taxon>Rhizobium/Agrobacterium group</taxon>
        <taxon>Allorhizobium</taxon>
    </lineage>
</organism>
<evidence type="ECO:0000313" key="9">
    <source>
        <dbReference type="Proteomes" id="UP000544107"/>
    </source>
</evidence>
<keyword evidence="4" id="KW-0812">Transmembrane</keyword>
<evidence type="ECO:0000256" key="3">
    <source>
        <dbReference type="SAM" id="MobiDB-lite"/>
    </source>
</evidence>
<dbReference type="EMBL" id="JACIED010000002">
    <property type="protein sequence ID" value="MBB4007010.1"/>
    <property type="molecule type" value="Genomic_DNA"/>
</dbReference>
<feature type="transmembrane region" description="Helical" evidence="4">
    <location>
        <begin position="36"/>
        <end position="54"/>
    </location>
</feature>
<dbReference type="RefSeq" id="WP_407639852.1">
    <property type="nucleotide sequence ID" value="NZ_JACIED010000002.1"/>
</dbReference>
<protein>
    <submittedName>
        <fullName evidence="8">Membrane fusion protein (Multidrug efflux system)</fullName>
    </submittedName>
</protein>
<dbReference type="InterPro" id="IPR058624">
    <property type="entry name" value="MdtA-like_HH"/>
</dbReference>
<dbReference type="Proteomes" id="UP000544107">
    <property type="component" value="Unassembled WGS sequence"/>
</dbReference>
<proteinExistence type="predicted"/>
<feature type="domain" description="Multidrug resistance protein MdtA-like alpha-helical hairpin" evidence="5">
    <location>
        <begin position="133"/>
        <end position="195"/>
    </location>
</feature>
<keyword evidence="4" id="KW-0472">Membrane</keyword>
<gene>
    <name evidence="8" type="ORF">GGQ71_001273</name>
</gene>
<feature type="domain" description="p-hydroxybenzoic acid efflux pump subunit AaeA-like beta-barrel" evidence="7">
    <location>
        <begin position="268"/>
        <end position="357"/>
    </location>
</feature>
<keyword evidence="2" id="KW-0175">Coiled coil</keyword>
<feature type="region of interest" description="Disordered" evidence="3">
    <location>
        <begin position="1"/>
        <end position="28"/>
    </location>
</feature>
<evidence type="ECO:0000259" key="5">
    <source>
        <dbReference type="Pfam" id="PF25876"/>
    </source>
</evidence>
<dbReference type="Gene3D" id="2.40.50.100">
    <property type="match status" value="1"/>
</dbReference>
<dbReference type="InterPro" id="IPR058634">
    <property type="entry name" value="AaeA-lik-b-barrel"/>
</dbReference>
<keyword evidence="4" id="KW-1133">Transmembrane helix</keyword>
<evidence type="ECO:0000313" key="8">
    <source>
        <dbReference type="EMBL" id="MBB4007010.1"/>
    </source>
</evidence>
<feature type="compositionally biased region" description="Low complexity" evidence="3">
    <location>
        <begin position="14"/>
        <end position="23"/>
    </location>
</feature>
<evidence type="ECO:0000259" key="6">
    <source>
        <dbReference type="Pfam" id="PF25917"/>
    </source>
</evidence>
<comment type="subcellular location">
    <subcellularLocation>
        <location evidence="1">Cell envelope</location>
    </subcellularLocation>
</comment>
<dbReference type="Gene3D" id="1.10.287.470">
    <property type="entry name" value="Helix hairpin bin"/>
    <property type="match status" value="2"/>
</dbReference>
<accession>A0A7W6MTD0</accession>
<evidence type="ECO:0000259" key="7">
    <source>
        <dbReference type="Pfam" id="PF25963"/>
    </source>
</evidence>
<dbReference type="GO" id="GO:0055085">
    <property type="term" value="P:transmembrane transport"/>
    <property type="evidence" value="ECO:0007669"/>
    <property type="project" value="InterPro"/>
</dbReference>
<feature type="coiled-coil region" evidence="2">
    <location>
        <begin position="111"/>
        <end position="145"/>
    </location>
</feature>
<dbReference type="PANTHER" id="PTHR30386">
    <property type="entry name" value="MEMBRANE FUSION SUBUNIT OF EMRAB-TOLC MULTIDRUG EFFLUX PUMP"/>
    <property type="match status" value="1"/>
</dbReference>
<comment type="caution">
    <text evidence="8">The sequence shown here is derived from an EMBL/GenBank/DDBJ whole genome shotgun (WGS) entry which is preliminary data.</text>
</comment>
<dbReference type="Pfam" id="PF25963">
    <property type="entry name" value="Beta-barrel_AAEA"/>
    <property type="match status" value="1"/>
</dbReference>
<feature type="domain" description="Multidrug resistance protein MdtA-like barrel-sandwich hybrid" evidence="6">
    <location>
        <begin position="71"/>
        <end position="261"/>
    </location>
</feature>
<dbReference type="Pfam" id="PF25917">
    <property type="entry name" value="BSH_RND"/>
    <property type="match status" value="1"/>
</dbReference>
<dbReference type="InterPro" id="IPR050739">
    <property type="entry name" value="MFP"/>
</dbReference>
<reference evidence="8 9" key="1">
    <citation type="submission" date="2020-08" db="EMBL/GenBank/DDBJ databases">
        <title>Genomic Encyclopedia of Type Strains, Phase IV (KMG-IV): sequencing the most valuable type-strain genomes for metagenomic binning, comparative biology and taxonomic classification.</title>
        <authorList>
            <person name="Goeker M."/>
        </authorList>
    </citation>
    <scope>NUCLEOTIDE SEQUENCE [LARGE SCALE GENOMIC DNA]</scope>
    <source>
        <strain evidence="8 9">DSM 100021</strain>
    </source>
</reference>
<evidence type="ECO:0000256" key="2">
    <source>
        <dbReference type="SAM" id="Coils"/>
    </source>
</evidence>
<dbReference type="Pfam" id="PF25876">
    <property type="entry name" value="HH_MFP_RND"/>
    <property type="match status" value="1"/>
</dbReference>
<dbReference type="InterPro" id="IPR058625">
    <property type="entry name" value="MdtA-like_BSH"/>
</dbReference>
<dbReference type="PANTHER" id="PTHR30386:SF19">
    <property type="entry name" value="MULTIDRUG EXPORT PROTEIN EMRA-RELATED"/>
    <property type="match status" value="1"/>
</dbReference>
<evidence type="ECO:0000256" key="1">
    <source>
        <dbReference type="ARBA" id="ARBA00004196"/>
    </source>
</evidence>
<sequence>MSDMSSNPEKQPETTDTASSDAATKPKRSRKARTRLILFGLVPVVLIAGGYFYVNGGQVMTTDNAYIQADMVGVTTDISGIVKSVDVHEGEAVKPGQVLFTLDQRAFKAAVDGDEARLDAAKNQILNLQESYRQSLAELAQAKADLPYYQTNVDRQQKLQTTSVASQANLDDAEHALISAKQKVDVAEAGVKVTLAQLGNRPDAPVETYPAYQEAKAALDEARRELDHTVVRAPFGGIVTNVSSLQAGSYMAAAQAGFQLVSDTHLWIDASPKETELTYVRPGQDAVITVDSYPGVEWHGKVESVSPASASSFSLLPAQNSSGNWVKVVQRIPMRVTVDDSANKPPLRVGMSTEVSIDTGHRNGLPHFVRALIGQETAYASEPAR</sequence>
<dbReference type="SUPFAM" id="SSF111369">
    <property type="entry name" value="HlyD-like secretion proteins"/>
    <property type="match status" value="2"/>
</dbReference>